<dbReference type="SUPFAM" id="SSF49899">
    <property type="entry name" value="Concanavalin A-like lectins/glucanases"/>
    <property type="match status" value="1"/>
</dbReference>
<keyword evidence="12 14" id="KW-1015">Disulfide bond</keyword>
<dbReference type="FunFam" id="2.10.25.10:FF:000434">
    <property type="entry name" value="Predicted protein"/>
    <property type="match status" value="1"/>
</dbReference>
<evidence type="ECO:0000259" key="20">
    <source>
        <dbReference type="PROSITE" id="PS50923"/>
    </source>
</evidence>
<feature type="disulfide bond" evidence="14">
    <location>
        <begin position="1712"/>
        <end position="1721"/>
    </location>
</feature>
<feature type="disulfide bond" evidence="14">
    <location>
        <begin position="1256"/>
        <end position="1265"/>
    </location>
</feature>
<feature type="domain" description="ZU5" evidence="21">
    <location>
        <begin position="2678"/>
        <end position="2827"/>
    </location>
</feature>
<feature type="disulfide bond" evidence="14">
    <location>
        <begin position="1408"/>
        <end position="1417"/>
    </location>
</feature>
<dbReference type="GO" id="GO:0042063">
    <property type="term" value="P:gliogenesis"/>
    <property type="evidence" value="ECO:0007669"/>
    <property type="project" value="UniProtKB-ARBA"/>
</dbReference>
<feature type="domain" description="EGF-like" evidence="18">
    <location>
        <begin position="1877"/>
        <end position="1915"/>
    </location>
</feature>
<dbReference type="PROSITE" id="PS50923">
    <property type="entry name" value="SUSHI"/>
    <property type="match status" value="6"/>
</dbReference>
<feature type="domain" description="HYR" evidence="19">
    <location>
        <begin position="371"/>
        <end position="454"/>
    </location>
</feature>
<evidence type="ECO:0000256" key="3">
    <source>
        <dbReference type="ARBA" id="ARBA00022475"/>
    </source>
</evidence>
<dbReference type="Pfam" id="PF12661">
    <property type="entry name" value="hEGF"/>
    <property type="match status" value="3"/>
</dbReference>
<feature type="domain" description="Sushi" evidence="20">
    <location>
        <begin position="31"/>
        <end position="97"/>
    </location>
</feature>
<evidence type="ECO:0000256" key="5">
    <source>
        <dbReference type="ARBA" id="ARBA00022536"/>
    </source>
</evidence>
<feature type="domain" description="EGF-like" evidence="18">
    <location>
        <begin position="1724"/>
        <end position="1761"/>
    </location>
</feature>
<keyword evidence="4" id="KW-0964">Secreted</keyword>
<evidence type="ECO:0000256" key="17">
    <source>
        <dbReference type="SAM" id="Phobius"/>
    </source>
</evidence>
<feature type="domain" description="Sushi" evidence="20">
    <location>
        <begin position="310"/>
        <end position="372"/>
    </location>
</feature>
<keyword evidence="7" id="KW-0732">Signal</keyword>
<evidence type="ECO:0000259" key="18">
    <source>
        <dbReference type="PROSITE" id="PS50026"/>
    </source>
</evidence>
<dbReference type="EMBL" id="CALNXJ010000107">
    <property type="protein sequence ID" value="CAH3164731.1"/>
    <property type="molecule type" value="Genomic_DNA"/>
</dbReference>
<dbReference type="Pfam" id="PF00791">
    <property type="entry name" value="ZU5"/>
    <property type="match status" value="1"/>
</dbReference>
<feature type="disulfide bond" evidence="14">
    <location>
        <begin position="2205"/>
        <end position="2215"/>
    </location>
</feature>
<proteinExistence type="predicted"/>
<evidence type="ECO:0000256" key="9">
    <source>
        <dbReference type="ARBA" id="ARBA00022837"/>
    </source>
</evidence>
<evidence type="ECO:0000256" key="8">
    <source>
        <dbReference type="ARBA" id="ARBA00022737"/>
    </source>
</evidence>
<dbReference type="PROSITE" id="PS51828">
    <property type="entry name" value="PTX_2"/>
    <property type="match status" value="1"/>
</dbReference>
<dbReference type="InterPro" id="IPR000152">
    <property type="entry name" value="EGF-type_Asp/Asn_hydroxyl_site"/>
</dbReference>
<dbReference type="SMART" id="SM00159">
    <property type="entry name" value="PTX"/>
    <property type="match status" value="1"/>
</dbReference>
<protein>
    <recommendedName>
        <fullName evidence="25">Fibropellin-1</fullName>
    </recommendedName>
</protein>
<dbReference type="SMART" id="SM01411">
    <property type="entry name" value="Ephrin_rec_like"/>
    <property type="match status" value="5"/>
</dbReference>
<evidence type="ECO:0008006" key="25">
    <source>
        <dbReference type="Google" id="ProtNLM"/>
    </source>
</evidence>
<feature type="domain" description="EGF-like" evidence="18">
    <location>
        <begin position="1458"/>
        <end position="1494"/>
    </location>
</feature>
<keyword evidence="3" id="KW-1003">Cell membrane</keyword>
<feature type="disulfide bond" evidence="14">
    <location>
        <begin position="1905"/>
        <end position="1914"/>
    </location>
</feature>
<feature type="disulfide bond" evidence="14">
    <location>
        <begin position="1865"/>
        <end position="1874"/>
    </location>
</feature>
<feature type="compositionally biased region" description="Basic and acidic residues" evidence="16">
    <location>
        <begin position="3001"/>
        <end position="3011"/>
    </location>
</feature>
<comment type="caution">
    <text evidence="14">Lacks conserved residue(s) required for the propagation of feature annotation.</text>
</comment>
<evidence type="ECO:0000256" key="4">
    <source>
        <dbReference type="ARBA" id="ARBA00022525"/>
    </source>
</evidence>
<dbReference type="FunFam" id="2.10.25.10:FF:000327">
    <property type="entry name" value="neurogenic locus notch homolog protein 4"/>
    <property type="match status" value="2"/>
</dbReference>
<feature type="disulfide bond" evidence="14">
    <location>
        <begin position="1636"/>
        <end position="1645"/>
    </location>
</feature>
<keyword evidence="15" id="KW-0768">Sushi</keyword>
<dbReference type="FunFam" id="2.10.25.10:FF:000143">
    <property type="entry name" value="Protein crumbs 1"/>
    <property type="match status" value="3"/>
</dbReference>
<evidence type="ECO:0000256" key="2">
    <source>
        <dbReference type="ARBA" id="ARBA00004613"/>
    </source>
</evidence>
<dbReference type="Gene3D" id="2.60.220.30">
    <property type="match status" value="1"/>
</dbReference>
<dbReference type="Proteomes" id="UP001159428">
    <property type="component" value="Unassembled WGS sequence"/>
</dbReference>
<feature type="domain" description="EGF-like" evidence="18">
    <location>
        <begin position="1917"/>
        <end position="1953"/>
    </location>
</feature>
<feature type="domain" description="EGF-like" evidence="18">
    <location>
        <begin position="1230"/>
        <end position="1266"/>
    </location>
</feature>
<dbReference type="InterPro" id="IPR001759">
    <property type="entry name" value="PTX_dom"/>
</dbReference>
<feature type="disulfide bond" evidence="14">
    <location>
        <begin position="1522"/>
        <end position="1531"/>
    </location>
</feature>
<dbReference type="FunFam" id="2.10.25.10:FF:000472">
    <property type="entry name" value="Uncharacterized protein, isoform A"/>
    <property type="match status" value="3"/>
</dbReference>
<dbReference type="FunFam" id="2.10.25.10:FF:000117">
    <property type="entry name" value="Delta-like protein"/>
    <property type="match status" value="1"/>
</dbReference>
<dbReference type="InterPro" id="IPR000742">
    <property type="entry name" value="EGF"/>
</dbReference>
<feature type="disulfide bond" evidence="14">
    <location>
        <begin position="2189"/>
        <end position="2198"/>
    </location>
</feature>
<dbReference type="Pfam" id="PF07699">
    <property type="entry name" value="Ephrin_rec_like"/>
    <property type="match status" value="4"/>
</dbReference>
<feature type="disulfide bond" evidence="14">
    <location>
        <begin position="1789"/>
        <end position="1798"/>
    </location>
</feature>
<dbReference type="FunFam" id="2.10.25.10:FF:000123">
    <property type="entry name" value="Crumbs homolog 1 (Drosophila)"/>
    <property type="match status" value="1"/>
</dbReference>
<evidence type="ECO:0000313" key="23">
    <source>
        <dbReference type="EMBL" id="CAH3164731.1"/>
    </source>
</evidence>
<dbReference type="PANTHER" id="PTHR12916:SF4">
    <property type="entry name" value="UNINFLATABLE, ISOFORM C"/>
    <property type="match status" value="1"/>
</dbReference>
<feature type="domain" description="EGF-like" evidence="18">
    <location>
        <begin position="1801"/>
        <end position="1837"/>
    </location>
</feature>
<feature type="disulfide bond" evidence="14">
    <location>
        <begin position="2226"/>
        <end position="2235"/>
    </location>
</feature>
<keyword evidence="13" id="KW-0325">Glycoprotein</keyword>
<feature type="domain" description="EGF-like" evidence="18">
    <location>
        <begin position="1496"/>
        <end position="1532"/>
    </location>
</feature>
<accession>A0AAU9Y1U3</accession>
<dbReference type="InterPro" id="IPR018097">
    <property type="entry name" value="EGF_Ca-bd_CS"/>
</dbReference>
<feature type="disulfide bond" evidence="14">
    <location>
        <begin position="1751"/>
        <end position="1760"/>
    </location>
</feature>
<feature type="domain" description="EGF-like" evidence="18">
    <location>
        <begin position="1610"/>
        <end position="1646"/>
    </location>
</feature>
<dbReference type="GO" id="GO:0005886">
    <property type="term" value="C:plasma membrane"/>
    <property type="evidence" value="ECO:0007669"/>
    <property type="project" value="UniProtKB-SubCell"/>
</dbReference>
<feature type="domain" description="EGF-like" evidence="18">
    <location>
        <begin position="1686"/>
        <end position="1722"/>
    </location>
</feature>
<feature type="domain" description="Pentraxin (PTX)" evidence="22">
    <location>
        <begin position="1958"/>
        <end position="2162"/>
    </location>
</feature>
<dbReference type="PROSITE" id="PS01187">
    <property type="entry name" value="EGF_CA"/>
    <property type="match status" value="7"/>
</dbReference>
<gene>
    <name evidence="23" type="ORF">PMEA_00002386</name>
</gene>
<feature type="disulfide bond" evidence="14">
    <location>
        <begin position="1674"/>
        <end position="1683"/>
    </location>
</feature>
<dbReference type="GO" id="GO:0048666">
    <property type="term" value="P:neuron development"/>
    <property type="evidence" value="ECO:0007669"/>
    <property type="project" value="UniProtKB-ARBA"/>
</dbReference>
<dbReference type="InterPro" id="IPR013032">
    <property type="entry name" value="EGF-like_CS"/>
</dbReference>
<dbReference type="PROSITE" id="PS00010">
    <property type="entry name" value="ASX_HYDROXYL"/>
    <property type="match status" value="21"/>
</dbReference>
<dbReference type="GO" id="GO:0005509">
    <property type="term" value="F:calcium ion binding"/>
    <property type="evidence" value="ECO:0007669"/>
    <property type="project" value="InterPro"/>
</dbReference>
<feature type="disulfide bond" evidence="14">
    <location>
        <begin position="2168"/>
        <end position="2178"/>
    </location>
</feature>
<keyword evidence="10 17" id="KW-1133">Transmembrane helix</keyword>
<feature type="domain" description="EGF-like" evidence="18">
    <location>
        <begin position="1306"/>
        <end position="1342"/>
    </location>
</feature>
<dbReference type="PROSITE" id="PS50825">
    <property type="entry name" value="HYR"/>
    <property type="match status" value="4"/>
</dbReference>
<evidence type="ECO:0000256" key="11">
    <source>
        <dbReference type="ARBA" id="ARBA00023136"/>
    </source>
</evidence>
<dbReference type="Gene3D" id="2.10.70.10">
    <property type="entry name" value="Complement Module, domain 1"/>
    <property type="match status" value="6"/>
</dbReference>
<feature type="domain" description="EGF-like" evidence="18">
    <location>
        <begin position="1420"/>
        <end position="1456"/>
    </location>
</feature>
<dbReference type="PROSITE" id="PS01186">
    <property type="entry name" value="EGF_2"/>
    <property type="match status" value="21"/>
</dbReference>
<dbReference type="CDD" id="cd00033">
    <property type="entry name" value="CCP"/>
    <property type="match status" value="6"/>
</dbReference>
<reference evidence="23 24" key="1">
    <citation type="submission" date="2022-05" db="EMBL/GenBank/DDBJ databases">
        <authorList>
            <consortium name="Genoscope - CEA"/>
            <person name="William W."/>
        </authorList>
    </citation>
    <scope>NUCLEOTIDE SEQUENCE [LARGE SCALE GENOMIC DNA]</scope>
</reference>
<feature type="domain" description="HYR" evidence="19">
    <location>
        <begin position="583"/>
        <end position="665"/>
    </location>
</feature>
<evidence type="ECO:0000259" key="22">
    <source>
        <dbReference type="PROSITE" id="PS51828"/>
    </source>
</evidence>
<feature type="domain" description="EGF-like" evidence="18">
    <location>
        <begin position="1839"/>
        <end position="1875"/>
    </location>
</feature>
<evidence type="ECO:0000256" key="7">
    <source>
        <dbReference type="ARBA" id="ARBA00022729"/>
    </source>
</evidence>
<dbReference type="PANTHER" id="PTHR12916">
    <property type="entry name" value="CYTOCHROME C OXIDASE POLYPEPTIDE VIC-2"/>
    <property type="match status" value="1"/>
</dbReference>
<dbReference type="Pfam" id="PF00354">
    <property type="entry name" value="Pentaxin"/>
    <property type="match status" value="1"/>
</dbReference>
<evidence type="ECO:0000313" key="24">
    <source>
        <dbReference type="Proteomes" id="UP001159428"/>
    </source>
</evidence>
<dbReference type="PRINTS" id="PR01983">
    <property type="entry name" value="NOTCH"/>
</dbReference>
<dbReference type="Gene3D" id="2.60.120.200">
    <property type="match status" value="1"/>
</dbReference>
<feature type="disulfide bond" evidence="14">
    <location>
        <begin position="1294"/>
        <end position="1303"/>
    </location>
</feature>
<feature type="domain" description="Sushi" evidence="20">
    <location>
        <begin position="455"/>
        <end position="518"/>
    </location>
</feature>
<dbReference type="FunFam" id="2.10.25.10:FF:000391">
    <property type="entry name" value="Weary, isoform C"/>
    <property type="match status" value="1"/>
</dbReference>
<feature type="domain" description="EGF-like" evidence="18">
    <location>
        <begin position="1648"/>
        <end position="1684"/>
    </location>
</feature>
<dbReference type="FunFam" id="2.10.25.10:FF:000045">
    <property type="entry name" value="Slit guidance ligand 2"/>
    <property type="match status" value="2"/>
</dbReference>
<comment type="caution">
    <text evidence="23">The sequence shown here is derived from an EMBL/GenBank/DDBJ whole genome shotgun (WGS) entry which is preliminary data.</text>
</comment>
<dbReference type="GO" id="GO:0050877">
    <property type="term" value="P:nervous system process"/>
    <property type="evidence" value="ECO:0007669"/>
    <property type="project" value="UniProtKB-ARBA"/>
</dbReference>
<dbReference type="InterPro" id="IPR035976">
    <property type="entry name" value="Sushi/SCR/CCP_sf"/>
</dbReference>
<feature type="domain" description="HYR" evidence="19">
    <location>
        <begin position="96"/>
        <end position="180"/>
    </location>
</feature>
<dbReference type="InterPro" id="IPR003410">
    <property type="entry name" value="HYR_dom"/>
</dbReference>
<dbReference type="SUPFAM" id="SSF57535">
    <property type="entry name" value="Complement control module/SCR domain"/>
    <property type="match status" value="7"/>
</dbReference>
<feature type="domain" description="Sushi" evidence="20">
    <location>
        <begin position="246"/>
        <end position="309"/>
    </location>
</feature>
<dbReference type="Gene3D" id="1.10.533.10">
    <property type="entry name" value="Death Domain, Fas"/>
    <property type="match status" value="1"/>
</dbReference>
<evidence type="ECO:0000256" key="15">
    <source>
        <dbReference type="PROSITE-ProRule" id="PRU00302"/>
    </source>
</evidence>
<evidence type="ECO:0000256" key="13">
    <source>
        <dbReference type="ARBA" id="ARBA00023180"/>
    </source>
</evidence>
<feature type="domain" description="EGF-like" evidence="18">
    <location>
        <begin position="1268"/>
        <end position="1304"/>
    </location>
</feature>
<feature type="domain" description="EGF-like" evidence="18">
    <location>
        <begin position="1154"/>
        <end position="1190"/>
    </location>
</feature>
<feature type="compositionally biased region" description="Polar residues" evidence="16">
    <location>
        <begin position="2985"/>
        <end position="2999"/>
    </location>
</feature>
<dbReference type="FunFam" id="2.10.25.10:FF:000309">
    <property type="entry name" value="Uncharacterized protein, isoform A"/>
    <property type="match status" value="1"/>
</dbReference>
<sequence length="3174" mass="347312">MMGYHAVGGSLKRTCLQNGKWSGTKLQCEAITCPPFSIQSEGLIIGPASCTNATAVLNYNSECWFSCKNGYLQGGPGIKTCNQNNDWSPLGNPSCKDVSAPVFADCPANIVITADRGETSAQVTWVHPTCADNSGLVPNITQFGKQPGNTFSAGEHNIRYLASDRSGNIAECRFKIFVQVLRCSPKLQAPVGGGSLCTKGNQYGSKCSFACHIGHKMIGSALRVCEKDPVTSLGFWTGNETKCDLIRCPRLIPPDHSTQYGCSRGSVDNTYGDKCLLYCDVGYQRVNGSTERICQANGTWSGEEPFCEAVRCKSLQAPKDGDISPSSCTSSPEYDTTCLFSCRKGYRLHGEPIATCLGDGRWSRNATAMCRDVESPSFGFTCPSDINSYADKERNYTQVSWPPVIATDNSGLAPTVTSRGVQVIYYNGKHEVTYNASDVAGNFKICKFHITVEIFRCQTLLPPLEGSFLGDCDNIYGSTCKVVCKDGYNLDGSSVLTCLRKPGHITGYWNGSFPVCQVRRCPSLSSPRYGFIYPRMCKSSPVSGTACYFECRNGFLENGGETVVYCENDGKWSKNISSILKCLDVSPPVFKNCPSDIRVNLGTNSTAVANWTAPIALDDSNVEPQVTVFPDGIKPPHVINKTLMVEYTAKDPSGNADKCSFKIIPEDNSGPVVVFCPPSQVIISEKRKISVTWPEPQFKDNSNSPLQITCSQKSGTVFYWGSYTVHCMAYDNNPNNKPAVCKFDLTIRPKKCNEMKSPINGGAACDDWMLGRMCTPFCNSKFDFSKPLSNSVWSCGGSGTWTPGYRWPDCTKKSHPNRVRMAMDLHYYNGDCSTNETQTQIKELFIKIINTSAFREACQDPSFRDKCKAENVVVTCGEVDESVADRKRRSTGDGEHFRRRRSVPQTTVTLEIIVELDGIEGNDTSEDYIMIGEEGMKVAHNISNLIKQAAQNGSLRFSVNSSEFVPDIKTLNISDPQQLCYTGQIYRNGYCLNCSSGTFLNQTTAKCQDCPHGTYQDSEGEQQCLSCPSGTSTVESRTANRSSCFAYCKAGTYSPTGLEPCFPCDKGSYQNKNGQKNCLPCAANQTTSSEGSNGSLLCGEPCHPGSFSPSGLAPCSLCDQRSFQPRNESRICFPCPGTTITVSPGSKTAQDCIEINECESDPCNNNSTCTDLIGDYLCSCTSGYTGKQCETNIDECQDQPCFHNGTCHDLLNNYTCNCTQGFRGINCEKDINECDSSPCANNASCQDLLGGFKCQCEPGYTGKLCDTDIDDCLISPCQNGATCRDGINNYECVCALGYQGDNCQENIDDCASNSCQNGGQCLDGIGSYLCICPKGFTGSICEIDINECVTADCKNNATCIDEIDGYFCQCEKGFSGKTCEIEIDECFSNPCKNQAQCMDMINGYTCDCQDGFDGLHCENNIDDCASIPCSNNGICRDGINNFTCVCPSGFTGALCNVDIDYCTSKPCYNNGSCFDDNTSFKCQCPDGFEGEHCEINVDDCKNSTCMNNSTCIDGIDEYECACSEGFVGISCKINVDDCAGNPCVNEGTCTDLINDYQCNCKLGYTGKNCSVDIDECTSSPCNNNATCIDQVHSYTCLCNVGFSGSHCEVDVDECGANYCSNGSTCIDDVNGYSCKCAPGFSGDDCSTEIDECASFPCDYGGTCYDQVNGFLCFCKPGFTGHRCDVNIDECVSSPCQNNGTCMDRVANFSCQCPVGFNGSQCENAIDYCSDSGNCTVNGQCVNSRTDFYCNCSSGYFGKYCEFEIDECLAKPCFNNATCRDAIGDFSCSCLDGYTGKLCELNIDDCRNNSCQNNATCVDRTLGYSCLCAEGYNGTHCQTEINECESNPCLNNGSCIDLTPGYKCDCFDKFIGENCENLTDLCLSAPCRNGGRCKTESAGEYFSCTCPAGFTGKTCEVNIDDCVSSPCMPNSYCQDQVNGYACECFPSFMGDRCDIFLGSNFDLKFSRKSKDDMVLLSDGKSIPSMRSFTIALFVRVDSRFKSGTLFSYSVPQQSQDIIVLSFTESEILLEIKDKVIKTSFSLLDDRWHYVGVVWNGITGDTFVYVDGPEREHSKDVNTGSIIMGGGWIVLGQRYLAEGQNPTESTAFVGTLHQVSLWDVLASADHMWNAAHNCTWPIAGSVRAWSSFLLGIKGEVEKRFMTQCKALDDCTTNCSHFLHCEAREARYHCECQPGFSGPHCNIDIDDCSSNPCVNGKCVDGVNRYDCECDSGYYGTDCKQKIIEEKVCPKLEKPRNGQTKCRKLSGKLLCIMSCDEGHAFNSGAITMYGCGPDTEWKWNGKDDLGIPSCTSEAAPKEIEHHFSVRFSGINCGNIKTHKDLLKAVKKAVNETLSTISGCHACQLTKLTVPGCELAEGKRKRRADSYAMEVLFSLMVREALGSNSLSEDVPEKSEAVLFQMKYAVATGQFRINVNGMNSTAERSSLQHLSSSVTCSAGYVTSSNGKRCVACPVGTYYDKNGFNCTLCGKGSYQDKEGQNSCEKCDQGKSTDTNGAASSEDCVREPISIKEDTATGVIVGVVVAVVISVAFAAAVFYYYRRSPRACSGKPKRGSESRMFEDSTQEGVFNKAFEANSTEDRTRDEQEMQSLGSDSSMISGHTYCEISEVGTYENANIGRQRDNPSQPPTYCNHVSPYAVPDEANLLENQIGPNDSNEGDCLPNGFEVKGIFDSSGGELSATHDSDVKICIGNGAIPIGVSQEVFYRVVYDATELLQDIPVGPDETLISPVIECGPHDIRLLKPLEIIIPHCLYMSKAKEKWITVYRTDPSPIKWEKIPNKSKRNDLSRAWFTAKEDSIHINTMTFCFWCVYFRRGAPKRKRATVFASKSNSGGDLIQFRFYIYSDNKDSLRRVETQDKEVFPHSWKGMEKPFKMYNNSKKITVKLLPDPKKGWELDETPGEQVYTCDDSHGGRFRCKDACVFAVEPMKGREVKPFTCNLTFQQEGHETAHTIYVNPGYPLVEGSIEPANARAHSNSAAGCSTSSAPEESDRSNIDEQPKTPQGLNKSQLVNFPRQRYGKSDGLEVTLSTLRRSKSASGCSKSPTSEEGDRGNLDEQSKTRQDSKPLSSLLEIRPLLEKICNRLDSSRPGVGDYRDVCSHYGIDSFQVTAVYEKHTDGPSKALLEHLAASHEQLTVAEFESVLRKIAGRSDIAKLLEEYDNQ</sequence>
<feature type="compositionally biased region" description="Basic and acidic residues" evidence="16">
    <location>
        <begin position="3060"/>
        <end position="3076"/>
    </location>
</feature>
<dbReference type="CDD" id="cd00054">
    <property type="entry name" value="EGF_CA"/>
    <property type="match status" value="22"/>
</dbReference>
<feature type="disulfide bond" evidence="14">
    <location>
        <begin position="1370"/>
        <end position="1379"/>
    </location>
</feature>
<dbReference type="Gene3D" id="2.10.50.10">
    <property type="entry name" value="Tumor Necrosis Factor Receptor, subunit A, domain 2"/>
    <property type="match status" value="3"/>
</dbReference>
<feature type="disulfide bond" evidence="14">
    <location>
        <begin position="1218"/>
        <end position="1227"/>
    </location>
</feature>
<dbReference type="PROSITE" id="PS51145">
    <property type="entry name" value="ZU5"/>
    <property type="match status" value="1"/>
</dbReference>
<feature type="compositionally biased region" description="Polar residues" evidence="16">
    <location>
        <begin position="3012"/>
        <end position="3023"/>
    </location>
</feature>
<keyword evidence="8" id="KW-0677">Repeat</keyword>
<dbReference type="PROSITE" id="PS50026">
    <property type="entry name" value="EGF_3"/>
    <property type="match status" value="23"/>
</dbReference>
<dbReference type="InterPro" id="IPR001881">
    <property type="entry name" value="EGF-like_Ca-bd_dom"/>
</dbReference>
<dbReference type="GO" id="GO:0000902">
    <property type="term" value="P:cell morphogenesis"/>
    <property type="evidence" value="ECO:0007669"/>
    <property type="project" value="UniProtKB-ARBA"/>
</dbReference>
<dbReference type="SMART" id="SM00218">
    <property type="entry name" value="ZU5"/>
    <property type="match status" value="1"/>
</dbReference>
<dbReference type="Pfam" id="PF00084">
    <property type="entry name" value="Sushi"/>
    <property type="match status" value="4"/>
</dbReference>
<evidence type="ECO:0000256" key="14">
    <source>
        <dbReference type="PROSITE-ProRule" id="PRU00076"/>
    </source>
</evidence>
<evidence type="ECO:0000259" key="19">
    <source>
        <dbReference type="PROSITE" id="PS50825"/>
    </source>
</evidence>
<feature type="disulfide bond" evidence="14">
    <location>
        <begin position="1886"/>
        <end position="1903"/>
    </location>
</feature>
<dbReference type="Gene3D" id="2.10.25.10">
    <property type="entry name" value="Laminin"/>
    <property type="match status" value="22"/>
</dbReference>
<evidence type="ECO:0000259" key="21">
    <source>
        <dbReference type="PROSITE" id="PS51145"/>
    </source>
</evidence>
<dbReference type="SMART" id="SM00179">
    <property type="entry name" value="EGF_CA"/>
    <property type="match status" value="23"/>
</dbReference>
<feature type="disulfide bond" evidence="14">
    <location>
        <begin position="1827"/>
        <end position="1836"/>
    </location>
</feature>
<feature type="region of interest" description="Disordered" evidence="16">
    <location>
        <begin position="2983"/>
        <end position="3079"/>
    </location>
</feature>
<dbReference type="SMART" id="SM00181">
    <property type="entry name" value="EGF"/>
    <property type="match status" value="23"/>
</dbReference>
<dbReference type="InterPro" id="IPR009030">
    <property type="entry name" value="Growth_fac_rcpt_cys_sf"/>
</dbReference>
<dbReference type="SMART" id="SM00032">
    <property type="entry name" value="CCP"/>
    <property type="match status" value="7"/>
</dbReference>
<feature type="domain" description="HYR" evidence="19">
    <location>
        <begin position="666"/>
        <end position="749"/>
    </location>
</feature>
<organism evidence="23 24">
    <name type="scientific">Pocillopora meandrina</name>
    <dbReference type="NCBI Taxonomy" id="46732"/>
    <lineage>
        <taxon>Eukaryota</taxon>
        <taxon>Metazoa</taxon>
        <taxon>Cnidaria</taxon>
        <taxon>Anthozoa</taxon>
        <taxon>Hexacorallia</taxon>
        <taxon>Scleractinia</taxon>
        <taxon>Astrocoeniina</taxon>
        <taxon>Pocilloporidae</taxon>
        <taxon>Pocillopora</taxon>
    </lineage>
</organism>
<evidence type="ECO:0000256" key="12">
    <source>
        <dbReference type="ARBA" id="ARBA00023157"/>
    </source>
</evidence>
<dbReference type="InterPro" id="IPR011029">
    <property type="entry name" value="DEATH-like_dom_sf"/>
</dbReference>
<feature type="domain" description="EGF-like" evidence="18">
    <location>
        <begin position="1344"/>
        <end position="1380"/>
    </location>
</feature>
<feature type="domain" description="EGF-like" evidence="18">
    <location>
        <begin position="1763"/>
        <end position="1799"/>
    </location>
</feature>
<dbReference type="InterPro" id="IPR013320">
    <property type="entry name" value="ConA-like_dom_sf"/>
</dbReference>
<dbReference type="PROSITE" id="PS00022">
    <property type="entry name" value="EGF_1"/>
    <property type="match status" value="23"/>
</dbReference>
<evidence type="ECO:0000256" key="10">
    <source>
        <dbReference type="ARBA" id="ARBA00022989"/>
    </source>
</evidence>
<dbReference type="InterPro" id="IPR000436">
    <property type="entry name" value="Sushi_SCR_CCP_dom"/>
</dbReference>
<dbReference type="Pfam" id="PF02494">
    <property type="entry name" value="HYR"/>
    <property type="match status" value="4"/>
</dbReference>
<dbReference type="InterPro" id="IPR011641">
    <property type="entry name" value="Tyr-kin_ephrin_A/B_rcpt-like"/>
</dbReference>
<name>A0AAU9Y1U3_9CNID</name>
<dbReference type="FunFam" id="2.10.50.10:FF:000018">
    <property type="entry name" value="Sushi, von Willebrand factor type A, EGF and pentraxin domain-containing 1"/>
    <property type="match status" value="1"/>
</dbReference>
<evidence type="ECO:0000256" key="1">
    <source>
        <dbReference type="ARBA" id="ARBA00004251"/>
    </source>
</evidence>
<keyword evidence="24" id="KW-1185">Reference proteome</keyword>
<feature type="disulfide bond" evidence="14">
    <location>
        <begin position="1332"/>
        <end position="1341"/>
    </location>
</feature>
<keyword evidence="11 17" id="KW-0472">Membrane</keyword>
<evidence type="ECO:0000256" key="6">
    <source>
        <dbReference type="ARBA" id="ARBA00022692"/>
    </source>
</evidence>
<feature type="domain" description="EGF-like" evidence="18">
    <location>
        <begin position="1192"/>
        <end position="1228"/>
    </location>
</feature>
<keyword evidence="6 17" id="KW-0812">Transmembrane</keyword>
<feature type="compositionally biased region" description="Polar residues" evidence="16">
    <location>
        <begin position="3039"/>
        <end position="3058"/>
    </location>
</feature>
<keyword evidence="9" id="KW-0106">Calcium</keyword>
<dbReference type="GO" id="GO:0005576">
    <property type="term" value="C:extracellular region"/>
    <property type="evidence" value="ECO:0007669"/>
    <property type="project" value="UniProtKB-SubCell"/>
</dbReference>
<feature type="transmembrane region" description="Helical" evidence="17">
    <location>
        <begin position="2531"/>
        <end position="2553"/>
    </location>
</feature>
<feature type="disulfide bond" evidence="14">
    <location>
        <begin position="1560"/>
        <end position="1569"/>
    </location>
</feature>
<dbReference type="SUPFAM" id="SSF57196">
    <property type="entry name" value="EGF/Laminin"/>
    <property type="match status" value="12"/>
</dbReference>
<feature type="disulfide bond" evidence="14">
    <location>
        <begin position="1180"/>
        <end position="1189"/>
    </location>
</feature>
<keyword evidence="5 14" id="KW-0245">EGF-like domain</keyword>
<feature type="domain" description="EGF-like" evidence="18">
    <location>
        <begin position="2201"/>
        <end position="2236"/>
    </location>
</feature>
<dbReference type="FunFam" id="2.10.25.10:FF:000122">
    <property type="entry name" value="Protein crumbs homolog 2"/>
    <property type="match status" value="4"/>
</dbReference>
<dbReference type="GO" id="GO:0007154">
    <property type="term" value="P:cell communication"/>
    <property type="evidence" value="ECO:0007669"/>
    <property type="project" value="UniProtKB-ARBA"/>
</dbReference>
<dbReference type="SUPFAM" id="SSF57184">
    <property type="entry name" value="Growth factor receptor domain"/>
    <property type="match status" value="6"/>
</dbReference>
<feature type="domain" description="Sushi" evidence="20">
    <location>
        <begin position="519"/>
        <end position="584"/>
    </location>
</feature>
<dbReference type="GO" id="GO:0023052">
    <property type="term" value="P:signaling"/>
    <property type="evidence" value="ECO:0007669"/>
    <property type="project" value="UniProtKB-ARBA"/>
</dbReference>
<feature type="domain" description="EGF-like" evidence="18">
    <location>
        <begin position="1534"/>
        <end position="1570"/>
    </location>
</feature>
<feature type="domain" description="EGF-like" evidence="18">
    <location>
        <begin position="1572"/>
        <end position="1608"/>
    </location>
</feature>
<dbReference type="FunFam" id="2.10.25.10:FF:000230">
    <property type="entry name" value="Delta-like protein"/>
    <property type="match status" value="1"/>
</dbReference>
<comment type="subcellular location">
    <subcellularLocation>
        <location evidence="1">Cell membrane</location>
        <topology evidence="1">Single-pass type I membrane protein</topology>
    </subcellularLocation>
    <subcellularLocation>
        <location evidence="2">Secreted</location>
    </subcellularLocation>
</comment>
<feature type="disulfide bond" evidence="14">
    <location>
        <begin position="1446"/>
        <end position="1455"/>
    </location>
</feature>
<feature type="disulfide bond" evidence="14">
    <location>
        <begin position="1484"/>
        <end position="1493"/>
    </location>
</feature>
<feature type="domain" description="EGF-like" evidence="18">
    <location>
        <begin position="1382"/>
        <end position="1418"/>
    </location>
</feature>
<dbReference type="Pfam" id="PF00008">
    <property type="entry name" value="EGF"/>
    <property type="match status" value="17"/>
</dbReference>
<evidence type="ECO:0000256" key="16">
    <source>
        <dbReference type="SAM" id="MobiDB-lite"/>
    </source>
</evidence>
<feature type="domain" description="Sushi" evidence="20">
    <location>
        <begin position="1"/>
        <end position="30"/>
    </location>
</feature>
<feature type="disulfide bond" evidence="14">
    <location>
        <begin position="1598"/>
        <end position="1607"/>
    </location>
</feature>
<feature type="domain" description="EGF-like" evidence="18">
    <location>
        <begin position="2164"/>
        <end position="2199"/>
    </location>
</feature>
<dbReference type="InterPro" id="IPR000906">
    <property type="entry name" value="ZU5_dom"/>
</dbReference>
<feature type="disulfide bond" evidence="14">
    <location>
        <begin position="1943"/>
        <end position="1952"/>
    </location>
</feature>